<reference evidence="2 3" key="1">
    <citation type="submission" date="2022-12" db="EMBL/GenBank/DDBJ databases">
        <title>Sphingomonas abieness sp. nov., an endophytic bacterium isolated from Abies koreana.</title>
        <authorList>
            <person name="Jiang L."/>
            <person name="Lee J."/>
        </authorList>
    </citation>
    <scope>NUCLEOTIDE SEQUENCE [LARGE SCALE GENOMIC DNA]</scope>
    <source>
        <strain evidence="3">PAMB 00755</strain>
    </source>
</reference>
<dbReference type="PROSITE" id="PS51257">
    <property type="entry name" value="PROKAR_LIPOPROTEIN"/>
    <property type="match status" value="1"/>
</dbReference>
<keyword evidence="3" id="KW-1185">Reference proteome</keyword>
<evidence type="ECO:0000313" key="2">
    <source>
        <dbReference type="EMBL" id="WBO23080.1"/>
    </source>
</evidence>
<dbReference type="Proteomes" id="UP001210865">
    <property type="component" value="Chromosome"/>
</dbReference>
<dbReference type="InterPro" id="IPR009683">
    <property type="entry name" value="Extensin-like_C"/>
</dbReference>
<proteinExistence type="predicted"/>
<feature type="domain" description="Extensin-like C-terminal" evidence="1">
    <location>
        <begin position="50"/>
        <end position="222"/>
    </location>
</feature>
<evidence type="ECO:0000313" key="3">
    <source>
        <dbReference type="Proteomes" id="UP001210865"/>
    </source>
</evidence>
<evidence type="ECO:0000259" key="1">
    <source>
        <dbReference type="Pfam" id="PF06904"/>
    </source>
</evidence>
<dbReference type="Pfam" id="PF06904">
    <property type="entry name" value="Extensin-like_C"/>
    <property type="match status" value="1"/>
</dbReference>
<accession>A0ABY7NNH6</accession>
<name>A0ABY7NNH6_9SPHN</name>
<sequence length="222" mass="24231">MHRLRALLIVTPLILISCVPSGHRPPPVRRPVPVRPAPARPAYDAAARRQCLSDLSADGARYTLLPDRVFAGGCSAIGTVQLSDIGMPVSNLGAMTCPLADAFTRWTRDATQKAAIAWLDSPVVKIESFGTYSCRPVNGVEGNRLSEHGLSNAVDISGFVLANGRRITVLNDWNGPDQYARNFLRAVHDAGCRRFHVVLGPDANAFHRNHLHFDMGRGPYCR</sequence>
<dbReference type="EMBL" id="CP115174">
    <property type="protein sequence ID" value="WBO23080.1"/>
    <property type="molecule type" value="Genomic_DNA"/>
</dbReference>
<protein>
    <submittedName>
        <fullName evidence="2">Extensin family protein</fullName>
    </submittedName>
</protein>
<dbReference type="RefSeq" id="WP_270077717.1">
    <property type="nucleotide sequence ID" value="NZ_CP115174.1"/>
</dbReference>
<organism evidence="2 3">
    <name type="scientific">Sphingomonas abietis</name>
    <dbReference type="NCBI Taxonomy" id="3012344"/>
    <lineage>
        <taxon>Bacteria</taxon>
        <taxon>Pseudomonadati</taxon>
        <taxon>Pseudomonadota</taxon>
        <taxon>Alphaproteobacteria</taxon>
        <taxon>Sphingomonadales</taxon>
        <taxon>Sphingomonadaceae</taxon>
        <taxon>Sphingomonas</taxon>
    </lineage>
</organism>
<gene>
    <name evidence="2" type="ORF">PBT88_02770</name>
</gene>